<evidence type="ECO:0000256" key="8">
    <source>
        <dbReference type="HAMAP-Rule" id="MF_01521"/>
    </source>
</evidence>
<keyword evidence="8" id="KW-0997">Cell inner membrane</keyword>
<evidence type="ECO:0000256" key="4">
    <source>
        <dbReference type="ARBA" id="ARBA00022989"/>
    </source>
</evidence>
<dbReference type="HAMAP" id="MF_01521">
    <property type="entry name" value="MntP_pump"/>
    <property type="match status" value="1"/>
</dbReference>
<reference evidence="9 10" key="1">
    <citation type="submission" date="2010-12" db="EMBL/GenBank/DDBJ databases">
        <title>Complete sequence of Desulfurispirillum indicum S5.</title>
        <authorList>
            <consortium name="US DOE Joint Genome Institute"/>
            <person name="Lucas S."/>
            <person name="Copeland A."/>
            <person name="Lapidus A."/>
            <person name="Cheng J.-F."/>
            <person name="Goodwin L."/>
            <person name="Pitluck S."/>
            <person name="Chertkov O."/>
            <person name="Held B."/>
            <person name="Detter J.C."/>
            <person name="Han C."/>
            <person name="Tapia R."/>
            <person name="Land M."/>
            <person name="Hauser L."/>
            <person name="Kyrpides N."/>
            <person name="Ivanova N."/>
            <person name="Mikhailova N."/>
            <person name="Haggblom M."/>
            <person name="Rauschenbach I."/>
            <person name="Bini E."/>
            <person name="Woyke T."/>
        </authorList>
    </citation>
    <scope>NUCLEOTIDE SEQUENCE [LARGE SCALE GENOMIC DNA]</scope>
    <source>
        <strain evidence="10">ATCC BAA-1389 / DSM 22839 / S5</strain>
    </source>
</reference>
<dbReference type="InParanoid" id="E6W5K6"/>
<feature type="transmembrane region" description="Helical" evidence="8">
    <location>
        <begin position="68"/>
        <end position="86"/>
    </location>
</feature>
<dbReference type="STRING" id="653733.Selin_1302"/>
<dbReference type="eggNOG" id="COG1971">
    <property type="taxonomic scope" value="Bacteria"/>
</dbReference>
<feature type="transmembrane region" description="Helical" evidence="8">
    <location>
        <begin position="6"/>
        <end position="27"/>
    </location>
</feature>
<evidence type="ECO:0000256" key="5">
    <source>
        <dbReference type="ARBA" id="ARBA00023065"/>
    </source>
</evidence>
<accession>E6W5K6</accession>
<dbReference type="OrthoDB" id="9811590at2"/>
<feature type="transmembrane region" description="Helical" evidence="8">
    <location>
        <begin position="137"/>
        <end position="157"/>
    </location>
</feature>
<gene>
    <name evidence="8" type="primary">mntP</name>
    <name evidence="9" type="ordered locus">Selin_1302</name>
</gene>
<keyword evidence="3 8" id="KW-0812">Transmembrane</keyword>
<proteinExistence type="inferred from homology"/>
<comment type="function">
    <text evidence="8">Probably functions as a manganese efflux pump.</text>
</comment>
<dbReference type="HOGENOM" id="CLU_096410_3_0_0"/>
<dbReference type="PANTHER" id="PTHR35529:SF1">
    <property type="entry name" value="MANGANESE EFFLUX PUMP MNTP-RELATED"/>
    <property type="match status" value="1"/>
</dbReference>
<protein>
    <recommendedName>
        <fullName evidence="8">Putative manganese efflux pump MntP</fullName>
    </recommendedName>
</protein>
<dbReference type="RefSeq" id="WP_013505918.1">
    <property type="nucleotide sequence ID" value="NC_014836.1"/>
</dbReference>
<feature type="transmembrane region" description="Helical" evidence="8">
    <location>
        <begin position="39"/>
        <end position="62"/>
    </location>
</feature>
<dbReference type="Proteomes" id="UP000002572">
    <property type="component" value="Chromosome"/>
</dbReference>
<dbReference type="EMBL" id="CP002432">
    <property type="protein sequence ID" value="ADU66037.1"/>
    <property type="molecule type" value="Genomic_DNA"/>
</dbReference>
<evidence type="ECO:0000256" key="6">
    <source>
        <dbReference type="ARBA" id="ARBA00023136"/>
    </source>
</evidence>
<keyword evidence="2 8" id="KW-1003">Cell membrane</keyword>
<dbReference type="GO" id="GO:0005384">
    <property type="term" value="F:manganese ion transmembrane transporter activity"/>
    <property type="evidence" value="ECO:0007669"/>
    <property type="project" value="UniProtKB-UniRule"/>
</dbReference>
<name>E6W5K6_DESIS</name>
<keyword evidence="4 8" id="KW-1133">Transmembrane helix</keyword>
<comment type="subcellular location">
    <subcellularLocation>
        <location evidence="8">Cell inner membrane</location>
        <topology evidence="8">Multi-pass membrane protein</topology>
    </subcellularLocation>
</comment>
<evidence type="ECO:0000256" key="1">
    <source>
        <dbReference type="ARBA" id="ARBA00022448"/>
    </source>
</evidence>
<dbReference type="InterPro" id="IPR022929">
    <property type="entry name" value="Put_MntP"/>
</dbReference>
<organism evidence="9 10">
    <name type="scientific">Desulfurispirillum indicum (strain ATCC BAA-1389 / DSM 22839 / S5)</name>
    <dbReference type="NCBI Taxonomy" id="653733"/>
    <lineage>
        <taxon>Bacteria</taxon>
        <taxon>Pseudomonadati</taxon>
        <taxon>Chrysiogenota</taxon>
        <taxon>Chrysiogenia</taxon>
        <taxon>Chrysiogenales</taxon>
        <taxon>Chrysiogenaceae</taxon>
        <taxon>Desulfurispirillum</taxon>
    </lineage>
</organism>
<dbReference type="AlphaFoldDB" id="E6W5K6"/>
<evidence type="ECO:0000256" key="7">
    <source>
        <dbReference type="ARBA" id="ARBA00023211"/>
    </source>
</evidence>
<keyword evidence="5 8" id="KW-0406">Ion transport</keyword>
<dbReference type="FunCoup" id="E6W5K6">
    <property type="interactions" value="42"/>
</dbReference>
<evidence type="ECO:0000256" key="2">
    <source>
        <dbReference type="ARBA" id="ARBA00022475"/>
    </source>
</evidence>
<dbReference type="PANTHER" id="PTHR35529">
    <property type="entry name" value="MANGANESE EFFLUX PUMP MNTP-RELATED"/>
    <property type="match status" value="1"/>
</dbReference>
<evidence type="ECO:0000256" key="3">
    <source>
        <dbReference type="ARBA" id="ARBA00022692"/>
    </source>
</evidence>
<keyword evidence="1 8" id="KW-0813">Transport</keyword>
<evidence type="ECO:0000313" key="10">
    <source>
        <dbReference type="Proteomes" id="UP000002572"/>
    </source>
</evidence>
<keyword evidence="7 8" id="KW-0464">Manganese</keyword>
<dbReference type="KEGG" id="din:Selin_1302"/>
<keyword evidence="10" id="KW-1185">Reference proteome</keyword>
<dbReference type="InterPro" id="IPR003810">
    <property type="entry name" value="Mntp/YtaF"/>
</dbReference>
<evidence type="ECO:0000313" key="9">
    <source>
        <dbReference type="EMBL" id="ADU66037.1"/>
    </source>
</evidence>
<sequence>MALYAILLIAIALAMDSFAVSIVNGCTIRNLRVHHVMKVAFCFAVFQALMPLAGYVAGVGFRDYVNSYGHWIAFFILLFVGAKMVYESFSLGSEAQHCPIAREERAHSLRRILLLSFATSIDALAVGVSFSLLNLSIWFPVFIIGLVTFAFSFAGVYIGNRFGRVREEYIERLGGAILIAIGVKILLEHL</sequence>
<keyword evidence="6 8" id="KW-0472">Membrane</keyword>
<dbReference type="GO" id="GO:0005886">
    <property type="term" value="C:plasma membrane"/>
    <property type="evidence" value="ECO:0007669"/>
    <property type="project" value="UniProtKB-SubCell"/>
</dbReference>
<comment type="similarity">
    <text evidence="8">Belongs to the MntP (TC 9.B.29) family.</text>
</comment>
<dbReference type="Pfam" id="PF02659">
    <property type="entry name" value="Mntp"/>
    <property type="match status" value="1"/>
</dbReference>
<feature type="transmembrane region" description="Helical" evidence="8">
    <location>
        <begin position="112"/>
        <end position="131"/>
    </location>
</feature>